<protein>
    <submittedName>
        <fullName evidence="7">Unannotated protein</fullName>
    </submittedName>
</protein>
<dbReference type="PROSITE" id="PS50893">
    <property type="entry name" value="ABC_TRANSPORTER_2"/>
    <property type="match status" value="1"/>
</dbReference>
<name>A0A6J7EUF1_9ZZZZ</name>
<keyword evidence="2" id="KW-0547">Nucleotide-binding</keyword>
<evidence type="ECO:0000313" key="5">
    <source>
        <dbReference type="EMBL" id="CAB4690587.1"/>
    </source>
</evidence>
<feature type="domain" description="ABC transporter" evidence="4">
    <location>
        <begin position="22"/>
        <end position="262"/>
    </location>
</feature>
<dbReference type="Pfam" id="PF00005">
    <property type="entry name" value="ABC_tran"/>
    <property type="match status" value="1"/>
</dbReference>
<dbReference type="SUPFAM" id="SSF52540">
    <property type="entry name" value="P-loop containing nucleoside triphosphate hydrolases"/>
    <property type="match status" value="1"/>
</dbReference>
<evidence type="ECO:0000313" key="6">
    <source>
        <dbReference type="EMBL" id="CAB4763883.1"/>
    </source>
</evidence>
<dbReference type="EMBL" id="CAFBQA010000002">
    <property type="protein sequence ID" value="CAB5033395.1"/>
    <property type="molecule type" value="Genomic_DNA"/>
</dbReference>
<dbReference type="PANTHER" id="PTHR42788">
    <property type="entry name" value="TAURINE IMPORT ATP-BINDING PROTEIN-RELATED"/>
    <property type="match status" value="1"/>
</dbReference>
<dbReference type="PANTHER" id="PTHR42788:SF13">
    <property type="entry name" value="ALIPHATIC SULFONATES IMPORT ATP-BINDING PROTEIN SSUB"/>
    <property type="match status" value="1"/>
</dbReference>
<evidence type="ECO:0000256" key="2">
    <source>
        <dbReference type="ARBA" id="ARBA00022741"/>
    </source>
</evidence>
<keyword evidence="1" id="KW-0813">Transport</keyword>
<dbReference type="PROSITE" id="PS00211">
    <property type="entry name" value="ABC_TRANSPORTER_1"/>
    <property type="match status" value="1"/>
</dbReference>
<proteinExistence type="predicted"/>
<dbReference type="InterPro" id="IPR027417">
    <property type="entry name" value="P-loop_NTPase"/>
</dbReference>
<evidence type="ECO:0000259" key="4">
    <source>
        <dbReference type="PROSITE" id="PS50893"/>
    </source>
</evidence>
<evidence type="ECO:0000256" key="1">
    <source>
        <dbReference type="ARBA" id="ARBA00022448"/>
    </source>
</evidence>
<evidence type="ECO:0000313" key="9">
    <source>
        <dbReference type="EMBL" id="CAB5044223.1"/>
    </source>
</evidence>
<dbReference type="EMBL" id="CAEZZQ010000002">
    <property type="protein sequence ID" value="CAB4763883.1"/>
    <property type="molecule type" value="Genomic_DNA"/>
</dbReference>
<dbReference type="AlphaFoldDB" id="A0A6J7EUF1"/>
<dbReference type="GO" id="GO:0016887">
    <property type="term" value="F:ATP hydrolysis activity"/>
    <property type="evidence" value="ECO:0007669"/>
    <property type="project" value="InterPro"/>
</dbReference>
<dbReference type="CDD" id="cd03293">
    <property type="entry name" value="ABC_NrtD_SsuB_transporters"/>
    <property type="match status" value="1"/>
</dbReference>
<sequence>MNNMNLPSSAEESSLTDGDSSIIIQNLLMEFEIPGSQGVLRVIDDVSFRVGNGEFVAVVGPSGCGKTTLLRIIAGLLKQTSGEVSVVTESPHTLPRLGFVSQQANLYPWRRVIDNVSFGRELKQWNGKWTAPWKRKKIRDEVMPYLELVGLKDFPRYFPHQISGGMQQRVNLARALAINPEVLLMDEPFGALDAQTRENLQDELQKIALSSDASIIFITHDIREAVYLADRVIVLTPRPGKVRTSVRVPAVRPRAPEYQLTEEFNDLVRLVWHDVHGESGRQ</sequence>
<dbReference type="SMART" id="SM00382">
    <property type="entry name" value="AAA"/>
    <property type="match status" value="1"/>
</dbReference>
<dbReference type="InterPro" id="IPR003439">
    <property type="entry name" value="ABC_transporter-like_ATP-bd"/>
</dbReference>
<dbReference type="EMBL" id="CAEZXW010000001">
    <property type="protein sequence ID" value="CAB4690587.1"/>
    <property type="molecule type" value="Genomic_DNA"/>
</dbReference>
<dbReference type="GO" id="GO:0005524">
    <property type="term" value="F:ATP binding"/>
    <property type="evidence" value="ECO:0007669"/>
    <property type="project" value="UniProtKB-KW"/>
</dbReference>
<dbReference type="InterPro" id="IPR050166">
    <property type="entry name" value="ABC_transporter_ATP-bind"/>
</dbReference>
<dbReference type="InterPro" id="IPR003593">
    <property type="entry name" value="AAA+_ATPase"/>
</dbReference>
<dbReference type="InterPro" id="IPR017871">
    <property type="entry name" value="ABC_transporter-like_CS"/>
</dbReference>
<keyword evidence="3" id="KW-0067">ATP-binding</keyword>
<evidence type="ECO:0000313" key="7">
    <source>
        <dbReference type="EMBL" id="CAB4887282.1"/>
    </source>
</evidence>
<accession>A0A6J7EUF1</accession>
<dbReference type="EMBL" id="CAFBMD010000001">
    <property type="protein sequence ID" value="CAB4887282.1"/>
    <property type="molecule type" value="Genomic_DNA"/>
</dbReference>
<gene>
    <name evidence="5" type="ORF">UFOPK2593_00020</name>
    <name evidence="6" type="ORF">UFOPK2894_00063</name>
    <name evidence="7" type="ORF">UFOPK3492_00018</name>
    <name evidence="8" type="ORF">UFOPK4234_00060</name>
    <name evidence="9" type="ORF">UFOPK4295_00088</name>
</gene>
<evidence type="ECO:0000256" key="3">
    <source>
        <dbReference type="ARBA" id="ARBA00022840"/>
    </source>
</evidence>
<reference evidence="7" key="1">
    <citation type="submission" date="2020-05" db="EMBL/GenBank/DDBJ databases">
        <authorList>
            <person name="Chiriac C."/>
            <person name="Salcher M."/>
            <person name="Ghai R."/>
            <person name="Kavagutti S V."/>
        </authorList>
    </citation>
    <scope>NUCLEOTIDE SEQUENCE</scope>
</reference>
<dbReference type="EMBL" id="CAFBQF010000002">
    <property type="protein sequence ID" value="CAB5044223.1"/>
    <property type="molecule type" value="Genomic_DNA"/>
</dbReference>
<evidence type="ECO:0000313" key="8">
    <source>
        <dbReference type="EMBL" id="CAB5033395.1"/>
    </source>
</evidence>
<dbReference type="Gene3D" id="3.40.50.300">
    <property type="entry name" value="P-loop containing nucleotide triphosphate hydrolases"/>
    <property type="match status" value="1"/>
</dbReference>
<organism evidence="7">
    <name type="scientific">freshwater metagenome</name>
    <dbReference type="NCBI Taxonomy" id="449393"/>
    <lineage>
        <taxon>unclassified sequences</taxon>
        <taxon>metagenomes</taxon>
        <taxon>ecological metagenomes</taxon>
    </lineage>
</organism>